<evidence type="ECO:0000256" key="2">
    <source>
        <dbReference type="ARBA" id="ARBA00009085"/>
    </source>
</evidence>
<evidence type="ECO:0000256" key="3">
    <source>
        <dbReference type="ARBA" id="ARBA00012759"/>
    </source>
</evidence>
<evidence type="ECO:0000259" key="8">
    <source>
        <dbReference type="Pfam" id="PF12436"/>
    </source>
</evidence>
<dbReference type="GO" id="GO:0006508">
    <property type="term" value="P:proteolysis"/>
    <property type="evidence" value="ECO:0007669"/>
    <property type="project" value="UniProtKB-KW"/>
</dbReference>
<sequence>MREVLEENFGGEARPQQTRFEEEIRTRELLRKKQQEKHLYIDVQAVTPKTFREYGSTDIAQFDADPRTDESAPRLHRVKLAVKMDELIVQLAEDVNESPKKLRLWVMVNRQNKTVRPDAPVLDLDQTVEELYHRVNHHKDRALRLWVEVAEEVDAEGNGVFPAYALNGPAGSRSESILLFLKCFDLQTQTLRGVGQIYIGRDKKVDDLTPYILKFMGWGDKVPSDERIFLWEEIKPTMIEPLKPKQSLKAAELQDGDIICFQRLLDPKSDKGVQEQRKLQDDRVTDLRKRTTDFFNTASEYYDFLCNKKTVKFCPHPSRCDENEYPAFELTMSCKATYDLVAERVGLILGVQPTHIRFWTVNSTTSNPKATVKRNPSNNLLAMLNTATYSQLQQNNRMDALFFEVLEISLDELEHKKSVKVTLLSEGTSKEEQFDLLVNKNGTVDDLVEALVKKAKIPGEAEGGRIRIFETSQHRFFRELKRDYPVISMNDYAQVYAERVPDEELQASENSLISVFHFHPDPSRAHSVPFKFLLIEGETFSETKKRLERRTGIKGKPFEKIRFAVIRRSHYKPHYLTDEVANKMGE</sequence>
<gene>
    <name evidence="10" type="ORF">PPNO1_LOCUS1114</name>
</gene>
<dbReference type="GO" id="GO:0004843">
    <property type="term" value="F:cysteine-type deubiquitinase activity"/>
    <property type="evidence" value="ECO:0007669"/>
    <property type="project" value="UniProtKB-EC"/>
</dbReference>
<evidence type="ECO:0000256" key="6">
    <source>
        <dbReference type="ARBA" id="ARBA00022801"/>
    </source>
</evidence>
<feature type="domain" description="Ubiquitin carboxyl-terminal hydrolase 7 ICP0-binding" evidence="8">
    <location>
        <begin position="102"/>
        <end position="384"/>
    </location>
</feature>
<protein>
    <recommendedName>
        <fullName evidence="3">ubiquitinyl hydrolase 1</fullName>
        <ecNumber evidence="3">3.4.19.12</ecNumber>
    </recommendedName>
</protein>
<evidence type="ECO:0000256" key="1">
    <source>
        <dbReference type="ARBA" id="ARBA00000707"/>
    </source>
</evidence>
<proteinExistence type="inferred from homology"/>
<dbReference type="Gene3D" id="3.10.20.90">
    <property type="entry name" value="Phosphatidylinositol 3-kinase Catalytic Subunit, Chain A, domain 1"/>
    <property type="match status" value="2"/>
</dbReference>
<comment type="catalytic activity">
    <reaction evidence="1">
        <text>Thiol-dependent hydrolysis of ester, thioester, amide, peptide and isopeptide bonds formed by the C-terminal Gly of ubiquitin (a 76-residue protein attached to proteins as an intracellular targeting signal).</text>
        <dbReference type="EC" id="3.4.19.12"/>
    </reaction>
</comment>
<comment type="caution">
    <text evidence="10">The sequence shown here is derived from an EMBL/GenBank/DDBJ whole genome shotgun (WGS) entry which is preliminary data.</text>
</comment>
<dbReference type="EMBL" id="CALLCH030000001">
    <property type="protein sequence ID" value="CAI4211319.1"/>
    <property type="molecule type" value="Genomic_DNA"/>
</dbReference>
<feature type="domain" description="Ubiquitin carboxyl-terminal hydrolase C-terminal" evidence="9">
    <location>
        <begin position="400"/>
        <end position="579"/>
    </location>
</feature>
<dbReference type="AlphaFoldDB" id="A0A9P1GWP0"/>
<evidence type="ECO:0000313" key="11">
    <source>
        <dbReference type="Proteomes" id="UP000838763"/>
    </source>
</evidence>
<dbReference type="InterPro" id="IPR024729">
    <property type="entry name" value="USP7_ICP0-binding_dom"/>
</dbReference>
<dbReference type="OrthoDB" id="289038at2759"/>
<keyword evidence="11" id="KW-1185">Reference proteome</keyword>
<keyword evidence="4" id="KW-0645">Protease</keyword>
<keyword evidence="6" id="KW-0378">Hydrolase</keyword>
<dbReference type="Pfam" id="PF14533">
    <property type="entry name" value="USP7_C2"/>
    <property type="match status" value="1"/>
</dbReference>
<dbReference type="Pfam" id="PF12436">
    <property type="entry name" value="USP7_ICP0_bdg"/>
    <property type="match status" value="1"/>
</dbReference>
<dbReference type="InterPro" id="IPR029346">
    <property type="entry name" value="USP_C"/>
</dbReference>
<comment type="similarity">
    <text evidence="2">Belongs to the peptidase C19 family.</text>
</comment>
<dbReference type="EC" id="3.4.19.12" evidence="3"/>
<evidence type="ECO:0000313" key="10">
    <source>
        <dbReference type="EMBL" id="CAI4211319.1"/>
    </source>
</evidence>
<dbReference type="Proteomes" id="UP000838763">
    <property type="component" value="Unassembled WGS sequence"/>
</dbReference>
<evidence type="ECO:0000256" key="7">
    <source>
        <dbReference type="ARBA" id="ARBA00022807"/>
    </source>
</evidence>
<name>A0A9P1GWP0_9PEZI</name>
<keyword evidence="7" id="KW-0788">Thiol protease</keyword>
<evidence type="ECO:0000256" key="4">
    <source>
        <dbReference type="ARBA" id="ARBA00022670"/>
    </source>
</evidence>
<evidence type="ECO:0000259" key="9">
    <source>
        <dbReference type="Pfam" id="PF14533"/>
    </source>
</evidence>
<organism evidence="10 11">
    <name type="scientific">Parascedosporium putredinis</name>
    <dbReference type="NCBI Taxonomy" id="1442378"/>
    <lineage>
        <taxon>Eukaryota</taxon>
        <taxon>Fungi</taxon>
        <taxon>Dikarya</taxon>
        <taxon>Ascomycota</taxon>
        <taxon>Pezizomycotina</taxon>
        <taxon>Sordariomycetes</taxon>
        <taxon>Hypocreomycetidae</taxon>
        <taxon>Microascales</taxon>
        <taxon>Microascaceae</taxon>
        <taxon>Parascedosporium</taxon>
    </lineage>
</organism>
<keyword evidence="5" id="KW-0833">Ubl conjugation pathway</keyword>
<evidence type="ECO:0000256" key="5">
    <source>
        <dbReference type="ARBA" id="ARBA00022786"/>
    </source>
</evidence>
<accession>A0A9P1GWP0</accession>
<reference evidence="10" key="1">
    <citation type="submission" date="2022-11" db="EMBL/GenBank/DDBJ databases">
        <authorList>
            <person name="Scott C."/>
            <person name="Bruce N."/>
        </authorList>
    </citation>
    <scope>NUCLEOTIDE SEQUENCE</scope>
</reference>